<name>A0A4D4J1J4_9PSEU</name>
<dbReference type="InterPro" id="IPR000551">
    <property type="entry name" value="MerR-type_HTH_dom"/>
</dbReference>
<gene>
    <name evidence="4" type="ORF">GTS_09170</name>
</gene>
<dbReference type="SUPFAM" id="SSF46955">
    <property type="entry name" value="Putative DNA-binding domain"/>
    <property type="match status" value="1"/>
</dbReference>
<dbReference type="Gene3D" id="1.10.1240.10">
    <property type="entry name" value="Methionine synthase domain"/>
    <property type="match status" value="1"/>
</dbReference>
<feature type="compositionally biased region" description="Low complexity" evidence="2">
    <location>
        <begin position="114"/>
        <end position="133"/>
    </location>
</feature>
<feature type="domain" description="HTH merR-type" evidence="3">
    <location>
        <begin position="33"/>
        <end position="102"/>
    </location>
</feature>
<dbReference type="GO" id="GO:0003677">
    <property type="term" value="F:DNA binding"/>
    <property type="evidence" value="ECO:0007669"/>
    <property type="project" value="UniProtKB-KW"/>
</dbReference>
<dbReference type="PANTHER" id="PTHR30204">
    <property type="entry name" value="REDOX-CYCLING DRUG-SENSING TRANSCRIPTIONAL ACTIVATOR SOXR"/>
    <property type="match status" value="1"/>
</dbReference>
<sequence length="403" mass="41306">MTQPDGAGARGGRRADGGDHEPGRAADDAGEPALTVAAVARRLGVAPATLRTWDRRYGLGPSGHTTGRHRRYGPKDIARLELMQQALLRGASPAEAARYALAAPASSFRGGNTPRRPAPLAADPPATATGGALDLTDLGATPGMPLRASELDAGTQGVRASAGWNAGAAGVRASAGDLVAEAGGMFRSGGRGLRMPGASRRARGLGRAVLAMDAAGVQQLLGDAIAADGVVATWDGVARPVMGAVAERWEHSGAGVEFEHLLSECLLTVLGRVVAAAPSPVNPRPVLLACVPDDRHCLPLRALAAVLAERRVGAQLLGPALPAEALAAAVRRTAPAAVFLWAALPRCADPAVLGALPRTRQRVRLFVGGPGWGAVDLPSRVEALDELARAADRIERAVLGEPR</sequence>
<evidence type="ECO:0000313" key="4">
    <source>
        <dbReference type="EMBL" id="GDY29284.1"/>
    </source>
</evidence>
<evidence type="ECO:0000256" key="2">
    <source>
        <dbReference type="SAM" id="MobiDB-lite"/>
    </source>
</evidence>
<proteinExistence type="predicted"/>
<comment type="caution">
    <text evidence="4">The sequence shown here is derived from an EMBL/GenBank/DDBJ whole genome shotgun (WGS) entry which is preliminary data.</text>
</comment>
<dbReference type="AlphaFoldDB" id="A0A4D4J1J4"/>
<dbReference type="InterPro" id="IPR009061">
    <property type="entry name" value="DNA-bd_dom_put_sf"/>
</dbReference>
<evidence type="ECO:0000313" key="5">
    <source>
        <dbReference type="Proteomes" id="UP000298860"/>
    </source>
</evidence>
<dbReference type="PANTHER" id="PTHR30204:SF97">
    <property type="entry name" value="MERR FAMILY REGULATORY PROTEIN"/>
    <property type="match status" value="1"/>
</dbReference>
<evidence type="ECO:0000256" key="1">
    <source>
        <dbReference type="ARBA" id="ARBA00023125"/>
    </source>
</evidence>
<organism evidence="4 5">
    <name type="scientific">Gandjariella thermophila</name>
    <dbReference type="NCBI Taxonomy" id="1931992"/>
    <lineage>
        <taxon>Bacteria</taxon>
        <taxon>Bacillati</taxon>
        <taxon>Actinomycetota</taxon>
        <taxon>Actinomycetes</taxon>
        <taxon>Pseudonocardiales</taxon>
        <taxon>Pseudonocardiaceae</taxon>
        <taxon>Gandjariella</taxon>
    </lineage>
</organism>
<dbReference type="InterPro" id="IPR047057">
    <property type="entry name" value="MerR_fam"/>
</dbReference>
<dbReference type="PROSITE" id="PS50937">
    <property type="entry name" value="HTH_MERR_2"/>
    <property type="match status" value="1"/>
</dbReference>
<keyword evidence="5" id="KW-1185">Reference proteome</keyword>
<dbReference type="InterPro" id="IPR036724">
    <property type="entry name" value="Cobalamin-bd_sf"/>
</dbReference>
<accession>A0A4D4J1J4</accession>
<dbReference type="InterPro" id="IPR036594">
    <property type="entry name" value="Meth_synthase_dom"/>
</dbReference>
<dbReference type="Gene3D" id="1.10.1660.10">
    <property type="match status" value="1"/>
</dbReference>
<keyword evidence="1" id="KW-0238">DNA-binding</keyword>
<dbReference type="InterPro" id="IPR003759">
    <property type="entry name" value="Cbl-bd_cap"/>
</dbReference>
<dbReference type="GO" id="GO:0003700">
    <property type="term" value="F:DNA-binding transcription factor activity"/>
    <property type="evidence" value="ECO:0007669"/>
    <property type="project" value="InterPro"/>
</dbReference>
<evidence type="ECO:0000259" key="3">
    <source>
        <dbReference type="PROSITE" id="PS50937"/>
    </source>
</evidence>
<feature type="region of interest" description="Disordered" evidence="2">
    <location>
        <begin position="106"/>
        <end position="134"/>
    </location>
</feature>
<dbReference type="GO" id="GO:0031419">
    <property type="term" value="F:cobalamin binding"/>
    <property type="evidence" value="ECO:0007669"/>
    <property type="project" value="InterPro"/>
</dbReference>
<reference evidence="5" key="1">
    <citation type="submission" date="2019-04" db="EMBL/GenBank/DDBJ databases">
        <title>Draft genome sequence of Pseudonocardiaceae bacterium SL3-2-4.</title>
        <authorList>
            <person name="Ningsih F."/>
            <person name="Yokota A."/>
            <person name="Sakai Y."/>
            <person name="Nanatani K."/>
            <person name="Yabe S."/>
            <person name="Oetari A."/>
            <person name="Sjamsuridzal W."/>
        </authorList>
    </citation>
    <scope>NUCLEOTIDE SEQUENCE [LARGE SCALE GENOMIC DNA]</scope>
    <source>
        <strain evidence="5">SL3-2-4</strain>
    </source>
</reference>
<dbReference type="SMART" id="SM00422">
    <property type="entry name" value="HTH_MERR"/>
    <property type="match status" value="1"/>
</dbReference>
<feature type="region of interest" description="Disordered" evidence="2">
    <location>
        <begin position="1"/>
        <end position="31"/>
    </location>
</feature>
<dbReference type="GO" id="GO:0046872">
    <property type="term" value="F:metal ion binding"/>
    <property type="evidence" value="ECO:0007669"/>
    <property type="project" value="InterPro"/>
</dbReference>
<dbReference type="Pfam" id="PF02607">
    <property type="entry name" value="B12-binding_2"/>
    <property type="match status" value="1"/>
</dbReference>
<dbReference type="EMBL" id="BJFL01000003">
    <property type="protein sequence ID" value="GDY29284.1"/>
    <property type="molecule type" value="Genomic_DNA"/>
</dbReference>
<dbReference type="OrthoDB" id="9800334at2"/>
<protein>
    <recommendedName>
        <fullName evidence="3">HTH merR-type domain-containing protein</fullName>
    </recommendedName>
</protein>
<dbReference type="Pfam" id="PF13411">
    <property type="entry name" value="MerR_1"/>
    <property type="match status" value="1"/>
</dbReference>
<dbReference type="RefSeq" id="WP_137812468.1">
    <property type="nucleotide sequence ID" value="NZ_BJFL01000003.1"/>
</dbReference>
<dbReference type="Gene3D" id="3.40.50.280">
    <property type="entry name" value="Cobalamin-binding domain"/>
    <property type="match status" value="1"/>
</dbReference>
<dbReference type="SUPFAM" id="SSF52242">
    <property type="entry name" value="Cobalamin (vitamin B12)-binding domain"/>
    <property type="match status" value="1"/>
</dbReference>
<feature type="compositionally biased region" description="Basic and acidic residues" evidence="2">
    <location>
        <begin position="13"/>
        <end position="27"/>
    </location>
</feature>
<dbReference type="Proteomes" id="UP000298860">
    <property type="component" value="Unassembled WGS sequence"/>
</dbReference>